<dbReference type="GeneID" id="27360709"/>
<dbReference type="CDD" id="cd06558">
    <property type="entry name" value="crotonase-like"/>
    <property type="match status" value="1"/>
</dbReference>
<organism evidence="4 5">
    <name type="scientific">Exophiala oligosperma</name>
    <dbReference type="NCBI Taxonomy" id="215243"/>
    <lineage>
        <taxon>Eukaryota</taxon>
        <taxon>Fungi</taxon>
        <taxon>Dikarya</taxon>
        <taxon>Ascomycota</taxon>
        <taxon>Pezizomycotina</taxon>
        <taxon>Eurotiomycetes</taxon>
        <taxon>Chaetothyriomycetidae</taxon>
        <taxon>Chaetothyriales</taxon>
        <taxon>Herpotrichiellaceae</taxon>
        <taxon>Exophiala</taxon>
    </lineage>
</organism>
<dbReference type="InterPro" id="IPR029045">
    <property type="entry name" value="ClpP/crotonase-like_dom_sf"/>
</dbReference>
<dbReference type="Pfam" id="PF00378">
    <property type="entry name" value="ECH_1"/>
    <property type="match status" value="1"/>
</dbReference>
<dbReference type="InterPro" id="IPR051053">
    <property type="entry name" value="ECH/Chromodomain_protein"/>
</dbReference>
<gene>
    <name evidence="4" type="ORF">PV06_08635</name>
</gene>
<dbReference type="STRING" id="215243.A0A0D2AF12"/>
<dbReference type="Gene3D" id="3.90.226.10">
    <property type="entry name" value="2-enoyl-CoA Hydratase, Chain A, domain 1"/>
    <property type="match status" value="1"/>
</dbReference>
<sequence>MSCTIRYRGHVAIITIDNPSKLGALTQEIQIQLGHHLREAADRKDVYVTLLAGTGRFFSSGADIREQGHDVPADEDGRRHHVHHMADLLDLAQTFYTHPNILVTALNGPVAGLASALVSHSDFIYAAPHTYLLAPFNSIGIVVEGAATKSMVGRMGPGLAKEALLMAKKIPVDRLLACGFVNGVFEADASGKDAERFTDTVFTEICEGRLGTHLSSASLLRTKQVMSRFDEIAYDAHSVREFVGGVEALQRGYPQEQFRKMIRGEKRHKL</sequence>
<dbReference type="EMBL" id="KN847340">
    <property type="protein sequence ID" value="KIW38796.1"/>
    <property type="molecule type" value="Genomic_DNA"/>
</dbReference>
<keyword evidence="3" id="KW-0413">Isomerase</keyword>
<evidence type="ECO:0000256" key="1">
    <source>
        <dbReference type="ARBA" id="ARBA00004275"/>
    </source>
</evidence>
<comment type="subcellular location">
    <subcellularLocation>
        <location evidence="1">Peroxisome</location>
    </subcellularLocation>
</comment>
<evidence type="ECO:0000313" key="5">
    <source>
        <dbReference type="Proteomes" id="UP000053342"/>
    </source>
</evidence>
<evidence type="ECO:0000313" key="4">
    <source>
        <dbReference type="EMBL" id="KIW38796.1"/>
    </source>
</evidence>
<evidence type="ECO:0000256" key="2">
    <source>
        <dbReference type="ARBA" id="ARBA00023140"/>
    </source>
</evidence>
<dbReference type="Proteomes" id="UP000053342">
    <property type="component" value="Unassembled WGS sequence"/>
</dbReference>
<dbReference type="PANTHER" id="PTHR43684:SF1">
    <property type="entry name" value="ENOYL-COA DELTA ISOMERASE 2"/>
    <property type="match status" value="1"/>
</dbReference>
<keyword evidence="5" id="KW-1185">Reference proteome</keyword>
<dbReference type="PANTHER" id="PTHR43684">
    <property type="match status" value="1"/>
</dbReference>
<evidence type="ECO:0000256" key="3">
    <source>
        <dbReference type="ARBA" id="ARBA00023235"/>
    </source>
</evidence>
<dbReference type="GO" id="GO:0005782">
    <property type="term" value="C:peroxisomal matrix"/>
    <property type="evidence" value="ECO:0007669"/>
    <property type="project" value="TreeGrafter"/>
</dbReference>
<dbReference type="VEuPathDB" id="FungiDB:PV06_08635"/>
<keyword evidence="2" id="KW-0576">Peroxisome</keyword>
<proteinExistence type="predicted"/>
<reference evidence="4 5" key="1">
    <citation type="submission" date="2015-01" db="EMBL/GenBank/DDBJ databases">
        <title>The Genome Sequence of Exophiala oligosperma CBS72588.</title>
        <authorList>
            <consortium name="The Broad Institute Genomics Platform"/>
            <person name="Cuomo C."/>
            <person name="de Hoog S."/>
            <person name="Gorbushina A."/>
            <person name="Stielow B."/>
            <person name="Teixiera M."/>
            <person name="Abouelleil A."/>
            <person name="Chapman S.B."/>
            <person name="Priest M."/>
            <person name="Young S.K."/>
            <person name="Wortman J."/>
            <person name="Nusbaum C."/>
            <person name="Birren B."/>
        </authorList>
    </citation>
    <scope>NUCLEOTIDE SEQUENCE [LARGE SCALE GENOMIC DNA]</scope>
    <source>
        <strain evidence="4 5">CBS 72588</strain>
    </source>
</reference>
<accession>A0A0D2AF12</accession>
<dbReference type="AlphaFoldDB" id="A0A0D2AF12"/>
<dbReference type="OrthoDB" id="2018133at2759"/>
<dbReference type="HOGENOM" id="CLU_009834_6_2_1"/>
<dbReference type="RefSeq" id="XP_016259012.1">
    <property type="nucleotide sequence ID" value="XM_016409990.1"/>
</dbReference>
<protein>
    <recommendedName>
        <fullName evidence="6">Enoyl-CoA hydratase</fullName>
    </recommendedName>
</protein>
<name>A0A0D2AF12_9EURO</name>
<evidence type="ECO:0008006" key="6">
    <source>
        <dbReference type="Google" id="ProtNLM"/>
    </source>
</evidence>
<dbReference type="GO" id="GO:0006635">
    <property type="term" value="P:fatty acid beta-oxidation"/>
    <property type="evidence" value="ECO:0007669"/>
    <property type="project" value="TreeGrafter"/>
</dbReference>
<dbReference type="InterPro" id="IPR001753">
    <property type="entry name" value="Enoyl-CoA_hydra/iso"/>
</dbReference>
<dbReference type="GO" id="GO:0004165">
    <property type="term" value="F:delta(3)-delta(2)-enoyl-CoA isomerase activity"/>
    <property type="evidence" value="ECO:0007669"/>
    <property type="project" value="UniProtKB-ARBA"/>
</dbReference>
<dbReference type="SUPFAM" id="SSF52096">
    <property type="entry name" value="ClpP/crotonase"/>
    <property type="match status" value="1"/>
</dbReference>